<accession>A0A392MIE5</accession>
<gene>
    <name evidence="1" type="ORF">A2U01_0008133</name>
</gene>
<comment type="caution">
    <text evidence="1">The sequence shown here is derived from an EMBL/GenBank/DDBJ whole genome shotgun (WGS) entry which is preliminary data.</text>
</comment>
<organism evidence="1 2">
    <name type="scientific">Trifolium medium</name>
    <dbReference type="NCBI Taxonomy" id="97028"/>
    <lineage>
        <taxon>Eukaryota</taxon>
        <taxon>Viridiplantae</taxon>
        <taxon>Streptophyta</taxon>
        <taxon>Embryophyta</taxon>
        <taxon>Tracheophyta</taxon>
        <taxon>Spermatophyta</taxon>
        <taxon>Magnoliopsida</taxon>
        <taxon>eudicotyledons</taxon>
        <taxon>Gunneridae</taxon>
        <taxon>Pentapetalae</taxon>
        <taxon>rosids</taxon>
        <taxon>fabids</taxon>
        <taxon>Fabales</taxon>
        <taxon>Fabaceae</taxon>
        <taxon>Papilionoideae</taxon>
        <taxon>50 kb inversion clade</taxon>
        <taxon>NPAAA clade</taxon>
        <taxon>Hologalegina</taxon>
        <taxon>IRL clade</taxon>
        <taxon>Trifolieae</taxon>
        <taxon>Trifolium</taxon>
    </lineage>
</organism>
<evidence type="ECO:0000313" key="2">
    <source>
        <dbReference type="Proteomes" id="UP000265520"/>
    </source>
</evidence>
<dbReference type="Proteomes" id="UP000265520">
    <property type="component" value="Unassembled WGS sequence"/>
</dbReference>
<reference evidence="1 2" key="1">
    <citation type="journal article" date="2018" name="Front. Plant Sci.">
        <title>Red Clover (Trifolium pratense) and Zigzag Clover (T. medium) - A Picture of Genomic Similarities and Differences.</title>
        <authorList>
            <person name="Dluhosova J."/>
            <person name="Istvanek J."/>
            <person name="Nedelnik J."/>
            <person name="Repkova J."/>
        </authorList>
    </citation>
    <scope>NUCLEOTIDE SEQUENCE [LARGE SCALE GENOMIC DNA]</scope>
    <source>
        <strain evidence="2">cv. 10/8</strain>
        <tissue evidence="1">Leaf</tissue>
    </source>
</reference>
<dbReference type="EMBL" id="LXQA010011855">
    <property type="protein sequence ID" value="MCH87267.1"/>
    <property type="molecule type" value="Genomic_DNA"/>
</dbReference>
<sequence>ELDLRLDGSSVEELNLSNTGIEILHSSIGSMNKLSCVVTKSKLEPLFDGLESLTLLHLKDCCNLLELPANISSLSSLHELRLDGSSVEELPDSIKSLSKLEVLSLHKCIKLRCLPELPSSIKEFPTKMHFI</sequence>
<dbReference type="PANTHER" id="PTHR47186">
    <property type="entry name" value="LEUCINE-RICH REPEAT-CONTAINING PROTEIN 57"/>
    <property type="match status" value="1"/>
</dbReference>
<name>A0A392MIE5_9FABA</name>
<proteinExistence type="predicted"/>
<feature type="non-terminal residue" evidence="1">
    <location>
        <position position="1"/>
    </location>
</feature>
<dbReference type="PANTHER" id="PTHR47186:SF63">
    <property type="entry name" value="C-JID DOMAIN-CONTAINING PROTEIN"/>
    <property type="match status" value="1"/>
</dbReference>
<keyword evidence="2" id="KW-1185">Reference proteome</keyword>
<dbReference type="AlphaFoldDB" id="A0A392MIE5"/>
<dbReference type="SUPFAM" id="SSF52058">
    <property type="entry name" value="L domain-like"/>
    <property type="match status" value="1"/>
</dbReference>
<protein>
    <submittedName>
        <fullName evidence="1">Disease resistance protein</fullName>
    </submittedName>
</protein>
<dbReference type="InterPro" id="IPR032675">
    <property type="entry name" value="LRR_dom_sf"/>
</dbReference>
<evidence type="ECO:0000313" key="1">
    <source>
        <dbReference type="EMBL" id="MCH87267.1"/>
    </source>
</evidence>
<dbReference type="Gene3D" id="3.80.10.10">
    <property type="entry name" value="Ribonuclease Inhibitor"/>
    <property type="match status" value="1"/>
</dbReference>